<dbReference type="GO" id="GO:0000272">
    <property type="term" value="P:polysaccharide catabolic process"/>
    <property type="evidence" value="ECO:0007669"/>
    <property type="project" value="UniProtKB-KW"/>
</dbReference>
<dbReference type="EMBL" id="CAJPDS010000024">
    <property type="protein sequence ID" value="CAF9919622.1"/>
    <property type="molecule type" value="Genomic_DNA"/>
</dbReference>
<sequence length="749" mass="80234">MARPPDRTFSFDNDDGSSLDMNAIGQGRPSNYYQPQDTAYRDTQVSPPPRSYSYSPTRDYDPSPPPTPPTHRSPFRDHPPLPQPTDSTHSETEPSFYANRRPPPLRTQAAARQSRDLTHSTSNRTASTTTPGADNMSEAAAGGGIAGVALGVANHNERESGVEATRGMPQERGTLVTDTPYIPPLAPTPRANTQDPFATPAPSMRHTDPFDDTPSRGSAAPSPGQLTPRYYPSDHSIPLQQRTTGDEYAAGGSSYTDNPYKRVSTAWDPRINKGEIDPSTIADDGDDGMMEPVPQRRSVLGMRTQSSSGTGGAAAGGTTAGGLLGALGGLVGKNNSGGPGARDVSGQYGPISRGGIDEGNEEKSAWLNKQTSGRKRLRWIVGIILVLVIIGAIVGGVIGGIKKAKSDKSSAAAADSPGAPSAADDDSSGDLDKNSPQIRKLMNNPDLHKVFPGMDYTPYNAQYPACLSNPPSQNNVTRDMAVLSQLTNTIRLYGTDCNQTEMVLHSIDRLSLTDMKVWLGIWLGSNDTTNARGLGAMNEILSKNGADPFAGVIIGNEVLFREDLTETELSQILADAKKNLTANKIDLPLATADLGDDWTAGLASEVDVVMSNIHPFFAGVTAEKAAGWTWDFWQQKDVLLTTGTSKKNIISEVGWPSGGGNDCGPVNCTSDTQGSIAGIDEMNTFMDSFVCQSLANGTDYFWFEAFDQPWQKQFNEGDRNWEDKWGLMGIDRKLKDGLKIPDCGGKTIT</sequence>
<evidence type="ECO:0000256" key="10">
    <source>
        <dbReference type="ARBA" id="ARBA00023277"/>
    </source>
</evidence>
<dbReference type="GO" id="GO:0042973">
    <property type="term" value="F:glucan endo-1,3-beta-D-glucosidase activity"/>
    <property type="evidence" value="ECO:0007669"/>
    <property type="project" value="UniProtKB-EC"/>
</dbReference>
<keyword evidence="11" id="KW-0961">Cell wall biogenesis/degradation</keyword>
<evidence type="ECO:0000256" key="2">
    <source>
        <dbReference type="ARBA" id="ARBA00004401"/>
    </source>
</evidence>
<dbReference type="Gene3D" id="3.20.20.80">
    <property type="entry name" value="Glycosidases"/>
    <property type="match status" value="1"/>
</dbReference>
<comment type="catalytic activity">
    <reaction evidence="1">
        <text>Hydrolysis of (1-&gt;3)-beta-D-glucosidic linkages in (1-&gt;3)-beta-D-glucans.</text>
        <dbReference type="EC" id="3.2.1.39"/>
    </reaction>
</comment>
<keyword evidence="12" id="KW-0624">Polysaccharide degradation</keyword>
<keyword evidence="8 17" id="KW-0472">Membrane</keyword>
<evidence type="ECO:0000256" key="6">
    <source>
        <dbReference type="ARBA" id="ARBA00022801"/>
    </source>
</evidence>
<dbReference type="GO" id="GO:0009277">
    <property type="term" value="C:fungal-type cell wall"/>
    <property type="evidence" value="ECO:0007669"/>
    <property type="project" value="TreeGrafter"/>
</dbReference>
<dbReference type="GO" id="GO:0005576">
    <property type="term" value="C:extracellular region"/>
    <property type="evidence" value="ECO:0007669"/>
    <property type="project" value="TreeGrafter"/>
</dbReference>
<comment type="function">
    <text evidence="13">Glucanases play a role in cell expansion during growth, in cell-cell fusion during mating, and in spore release during sporulation. This enzyme may be involved in beta-glucan degradation. Active on laminarin and lichenan.</text>
</comment>
<dbReference type="OrthoDB" id="68336at2759"/>
<keyword evidence="17" id="KW-0812">Transmembrane</keyword>
<keyword evidence="5" id="KW-1003">Cell membrane</keyword>
<dbReference type="GO" id="GO:0009986">
    <property type="term" value="C:cell surface"/>
    <property type="evidence" value="ECO:0007669"/>
    <property type="project" value="TreeGrafter"/>
</dbReference>
<keyword evidence="17" id="KW-1133">Transmembrane helix</keyword>
<dbReference type="PANTHER" id="PTHR16631">
    <property type="entry name" value="GLUCAN 1,3-BETA-GLUCOSIDASE"/>
    <property type="match status" value="1"/>
</dbReference>
<keyword evidence="7" id="KW-0735">Signal-anchor</keyword>
<evidence type="ECO:0000256" key="5">
    <source>
        <dbReference type="ARBA" id="ARBA00022475"/>
    </source>
</evidence>
<keyword evidence="19" id="KW-1185">Reference proteome</keyword>
<evidence type="ECO:0000256" key="7">
    <source>
        <dbReference type="ARBA" id="ARBA00022968"/>
    </source>
</evidence>
<name>A0A8H3FBJ8_9LECA</name>
<feature type="transmembrane region" description="Helical" evidence="17">
    <location>
        <begin position="379"/>
        <end position="401"/>
    </location>
</feature>
<evidence type="ECO:0000256" key="4">
    <source>
        <dbReference type="ARBA" id="ARBA00012780"/>
    </source>
</evidence>
<evidence type="ECO:0000256" key="17">
    <source>
        <dbReference type="SAM" id="Phobius"/>
    </source>
</evidence>
<feature type="compositionally biased region" description="Polar residues" evidence="16">
    <location>
        <begin position="28"/>
        <end position="45"/>
    </location>
</feature>
<keyword evidence="6" id="KW-0378">Hydrolase</keyword>
<dbReference type="PANTHER" id="PTHR16631:SF17">
    <property type="entry name" value="GLUCAN ENDO-1,3-BETA-GLUCOSIDASE BTGC"/>
    <property type="match status" value="1"/>
</dbReference>
<dbReference type="GO" id="GO:0071555">
    <property type="term" value="P:cell wall organization"/>
    <property type="evidence" value="ECO:0007669"/>
    <property type="project" value="UniProtKB-KW"/>
</dbReference>
<comment type="subcellular location">
    <subcellularLocation>
        <location evidence="2">Cell membrane</location>
        <topology evidence="2">Single-pass type II membrane protein</topology>
    </subcellularLocation>
</comment>
<proteinExistence type="inferred from homology"/>
<feature type="region of interest" description="Disordered" evidence="16">
    <location>
        <begin position="1"/>
        <end position="140"/>
    </location>
</feature>
<comment type="similarity">
    <text evidence="3">Belongs to the glycosyl hydrolase 17 family.</text>
</comment>
<feature type="compositionally biased region" description="Low complexity" evidence="16">
    <location>
        <begin position="409"/>
        <end position="422"/>
    </location>
</feature>
<feature type="region of interest" description="Disordered" evidence="16">
    <location>
        <begin position="158"/>
        <end position="256"/>
    </location>
</feature>
<reference evidence="18" key="1">
    <citation type="submission" date="2021-03" db="EMBL/GenBank/DDBJ databases">
        <authorList>
            <person name="Tagirdzhanova G."/>
        </authorList>
    </citation>
    <scope>NUCLEOTIDE SEQUENCE</scope>
</reference>
<dbReference type="FunFam" id="3.20.20.80:FF:000151">
    <property type="entry name" value="Glucan endo-1,3-beta-glucosidase btgC"/>
    <property type="match status" value="1"/>
</dbReference>
<evidence type="ECO:0000256" key="9">
    <source>
        <dbReference type="ARBA" id="ARBA00023180"/>
    </source>
</evidence>
<evidence type="ECO:0000256" key="16">
    <source>
        <dbReference type="SAM" id="MobiDB-lite"/>
    </source>
</evidence>
<evidence type="ECO:0000256" key="14">
    <source>
        <dbReference type="ARBA" id="ARBA00042373"/>
    </source>
</evidence>
<feature type="compositionally biased region" description="Pro residues" evidence="16">
    <location>
        <begin position="62"/>
        <end position="71"/>
    </location>
</feature>
<evidence type="ECO:0000256" key="13">
    <source>
        <dbReference type="ARBA" id="ARBA00037649"/>
    </source>
</evidence>
<keyword evidence="9" id="KW-0325">Glycoprotein</keyword>
<organism evidence="18 19">
    <name type="scientific">Heterodermia speciosa</name>
    <dbReference type="NCBI Taxonomy" id="116794"/>
    <lineage>
        <taxon>Eukaryota</taxon>
        <taxon>Fungi</taxon>
        <taxon>Dikarya</taxon>
        <taxon>Ascomycota</taxon>
        <taxon>Pezizomycotina</taxon>
        <taxon>Lecanoromycetes</taxon>
        <taxon>OSLEUM clade</taxon>
        <taxon>Lecanoromycetidae</taxon>
        <taxon>Caliciales</taxon>
        <taxon>Physciaceae</taxon>
        <taxon>Heterodermia</taxon>
    </lineage>
</organism>
<feature type="region of interest" description="Disordered" evidence="16">
    <location>
        <begin position="408"/>
        <end position="439"/>
    </location>
</feature>
<evidence type="ECO:0000313" key="19">
    <source>
        <dbReference type="Proteomes" id="UP000664521"/>
    </source>
</evidence>
<protein>
    <recommendedName>
        <fullName evidence="4">glucan endo-1,3-beta-D-glucosidase</fullName>
        <ecNumber evidence="4">3.2.1.39</ecNumber>
    </recommendedName>
    <alternativeName>
        <fullName evidence="15">Endo-1,3-beta-glucanase btgC</fullName>
    </alternativeName>
    <alternativeName>
        <fullName evidence="14">Laminarinase btgC</fullName>
    </alternativeName>
</protein>
<evidence type="ECO:0000256" key="3">
    <source>
        <dbReference type="ARBA" id="ARBA00008773"/>
    </source>
</evidence>
<comment type="caution">
    <text evidence="18">The sequence shown here is derived from an EMBL/GenBank/DDBJ whole genome shotgun (WGS) entry which is preliminary data.</text>
</comment>
<evidence type="ECO:0000256" key="8">
    <source>
        <dbReference type="ARBA" id="ARBA00023136"/>
    </source>
</evidence>
<evidence type="ECO:0000256" key="12">
    <source>
        <dbReference type="ARBA" id="ARBA00023326"/>
    </source>
</evidence>
<feature type="compositionally biased region" description="Polar residues" evidence="16">
    <location>
        <begin position="119"/>
        <end position="132"/>
    </location>
</feature>
<dbReference type="GO" id="GO:0005886">
    <property type="term" value="C:plasma membrane"/>
    <property type="evidence" value="ECO:0007669"/>
    <property type="project" value="UniProtKB-SubCell"/>
</dbReference>
<evidence type="ECO:0000313" key="18">
    <source>
        <dbReference type="EMBL" id="CAF9919622.1"/>
    </source>
</evidence>
<evidence type="ECO:0000256" key="1">
    <source>
        <dbReference type="ARBA" id="ARBA00000382"/>
    </source>
</evidence>
<dbReference type="SUPFAM" id="SSF51445">
    <property type="entry name" value="(Trans)glycosidases"/>
    <property type="match status" value="1"/>
</dbReference>
<gene>
    <name evidence="18" type="ORF">HETSPECPRED_004054</name>
</gene>
<dbReference type="InterPro" id="IPR050732">
    <property type="entry name" value="Beta-glucan_modifiers"/>
</dbReference>
<feature type="region of interest" description="Disordered" evidence="16">
    <location>
        <begin position="337"/>
        <end position="359"/>
    </location>
</feature>
<dbReference type="AlphaFoldDB" id="A0A8H3FBJ8"/>
<evidence type="ECO:0000256" key="15">
    <source>
        <dbReference type="ARBA" id="ARBA00043078"/>
    </source>
</evidence>
<accession>A0A8H3FBJ8</accession>
<dbReference type="EC" id="3.2.1.39" evidence="4"/>
<dbReference type="InterPro" id="IPR017853">
    <property type="entry name" value="GH"/>
</dbReference>
<dbReference type="Proteomes" id="UP000664521">
    <property type="component" value="Unassembled WGS sequence"/>
</dbReference>
<evidence type="ECO:0000256" key="11">
    <source>
        <dbReference type="ARBA" id="ARBA00023316"/>
    </source>
</evidence>
<keyword evidence="10" id="KW-0119">Carbohydrate metabolism</keyword>